<dbReference type="GO" id="GO:0019748">
    <property type="term" value="P:secondary metabolic process"/>
    <property type="evidence" value="ECO:0007669"/>
    <property type="project" value="InterPro"/>
</dbReference>
<dbReference type="Pfam" id="PF04655">
    <property type="entry name" value="APH_6_hur"/>
    <property type="match status" value="1"/>
</dbReference>
<dbReference type="RefSeq" id="WP_147851387.1">
    <property type="nucleotide sequence ID" value="NZ_VDUZ01000056.1"/>
</dbReference>
<keyword evidence="2" id="KW-1185">Reference proteome</keyword>
<dbReference type="Gene3D" id="1.10.510.10">
    <property type="entry name" value="Transferase(Phosphotransferase) domain 1"/>
    <property type="match status" value="1"/>
</dbReference>
<evidence type="ECO:0000313" key="1">
    <source>
        <dbReference type="EMBL" id="TXL70593.1"/>
    </source>
</evidence>
<dbReference type="AlphaFoldDB" id="A0A5C8PB45"/>
<dbReference type="InterPro" id="IPR011009">
    <property type="entry name" value="Kinase-like_dom_sf"/>
</dbReference>
<evidence type="ECO:0000313" key="2">
    <source>
        <dbReference type="Proteomes" id="UP000321638"/>
    </source>
</evidence>
<dbReference type="InterPro" id="IPR006748">
    <property type="entry name" value="NH2Glyco/OHUrea_AB-resist_kin"/>
</dbReference>
<sequence>MNVSPTPYLARWDLVPDGAPIVTPGSRLLPVRQGATPAMLKIALADEERAGARLMAWWDGDGAARVLAQDGDAILLERAQGTASLAALARGGQDDAACRILCQAASRLHMPRARPLPDLVPLSWWFRGLAPAAAQHGGILARSAAAADALLAAPQDVVVLHGDIHHGNVLDFGPRGWLAIDPKGLLGERGFDYANLFCNPDAQTALAPGRFRRRVAVVAAAAGLDHQRLLRWILAWAGLSSAWLMADGADPAMRLEVATLAAAELSSRA</sequence>
<comment type="caution">
    <text evidence="1">The sequence shown here is derived from an EMBL/GenBank/DDBJ whole genome shotgun (WGS) entry which is preliminary data.</text>
</comment>
<keyword evidence="1" id="KW-0808">Transferase</keyword>
<organism evidence="1 2">
    <name type="scientific">Vineibacter terrae</name>
    <dbReference type="NCBI Taxonomy" id="2586908"/>
    <lineage>
        <taxon>Bacteria</taxon>
        <taxon>Pseudomonadati</taxon>
        <taxon>Pseudomonadota</taxon>
        <taxon>Alphaproteobacteria</taxon>
        <taxon>Hyphomicrobiales</taxon>
        <taxon>Vineibacter</taxon>
    </lineage>
</organism>
<dbReference type="OrthoDB" id="3638028at2"/>
<dbReference type="GO" id="GO:0016773">
    <property type="term" value="F:phosphotransferase activity, alcohol group as acceptor"/>
    <property type="evidence" value="ECO:0007669"/>
    <property type="project" value="InterPro"/>
</dbReference>
<reference evidence="1 2" key="1">
    <citation type="submission" date="2019-06" db="EMBL/GenBank/DDBJ databases">
        <title>New taxonomy in bacterial strain CC-CFT640, isolated from vineyard.</title>
        <authorList>
            <person name="Lin S.-Y."/>
            <person name="Tsai C.-F."/>
            <person name="Young C.-C."/>
        </authorList>
    </citation>
    <scope>NUCLEOTIDE SEQUENCE [LARGE SCALE GENOMIC DNA]</scope>
    <source>
        <strain evidence="1 2">CC-CFT640</strain>
    </source>
</reference>
<proteinExistence type="predicted"/>
<accession>A0A5C8PB45</accession>
<dbReference type="SUPFAM" id="SSF56112">
    <property type="entry name" value="Protein kinase-like (PK-like)"/>
    <property type="match status" value="1"/>
</dbReference>
<protein>
    <submittedName>
        <fullName evidence="1">APH(6) family putative aminoglycoside O-phosphotransferase</fullName>
    </submittedName>
</protein>
<gene>
    <name evidence="1" type="ORF">FHP25_33610</name>
</gene>
<name>A0A5C8PB45_9HYPH</name>
<dbReference type="Proteomes" id="UP000321638">
    <property type="component" value="Unassembled WGS sequence"/>
</dbReference>
<dbReference type="EMBL" id="VDUZ01000056">
    <property type="protein sequence ID" value="TXL70593.1"/>
    <property type="molecule type" value="Genomic_DNA"/>
</dbReference>